<dbReference type="PANTHER" id="PTHR37466:SF1">
    <property type="entry name" value="SLR1628 PROTEIN"/>
    <property type="match status" value="1"/>
</dbReference>
<dbReference type="AlphaFoldDB" id="A0A1I4S4F3"/>
<reference evidence="2" key="1">
    <citation type="submission" date="2016-10" db="EMBL/GenBank/DDBJ databases">
        <authorList>
            <person name="Varghese N."/>
            <person name="Submissions S."/>
        </authorList>
    </citation>
    <scope>NUCLEOTIDE SEQUENCE [LARGE SCALE GENOMIC DNA]</scope>
    <source>
        <strain evidence="2">CGMCC 1.6775</strain>
    </source>
</reference>
<evidence type="ECO:0008006" key="3">
    <source>
        <dbReference type="Google" id="ProtNLM"/>
    </source>
</evidence>
<dbReference type="InterPro" id="IPR018714">
    <property type="entry name" value="DUF2237"/>
</dbReference>
<proteinExistence type="predicted"/>
<dbReference type="Pfam" id="PF09996">
    <property type="entry name" value="DUF2237"/>
    <property type="match status" value="1"/>
</dbReference>
<name>A0A1I4S4F3_9GAMM</name>
<dbReference type="EMBL" id="FOUR01000001">
    <property type="protein sequence ID" value="SFM59355.1"/>
    <property type="molecule type" value="Genomic_DNA"/>
</dbReference>
<accession>A0A1I4S4F3</accession>
<evidence type="ECO:0000313" key="2">
    <source>
        <dbReference type="Proteomes" id="UP000199339"/>
    </source>
</evidence>
<gene>
    <name evidence="1" type="ORF">SAMN04487961_0825</name>
</gene>
<dbReference type="Gene3D" id="3.30.56.110">
    <property type="entry name" value="Protein of unknown function DUF2237"/>
    <property type="match status" value="1"/>
</dbReference>
<keyword evidence="2" id="KW-1185">Reference proteome</keyword>
<sequence>MAEPKRHMDVPPGAGFGRALTNLLPPNWKVHLMEMSESVNVLGEKLETCGTDPETGFYRDGCCNVGPDDLGLHAVCAVLTDDFLEFSKSRGNDLSTPRPEFGFPGLKAGDNWCLCAARWQEAFEAGCAPRVRLRATHQAALEKCDLNNLKTHAADLN</sequence>
<dbReference type="PANTHER" id="PTHR37466">
    <property type="entry name" value="SLR1628 PROTEIN"/>
    <property type="match status" value="1"/>
</dbReference>
<dbReference type="Proteomes" id="UP000199339">
    <property type="component" value="Unassembled WGS sequence"/>
</dbReference>
<organism evidence="1 2">
    <name type="scientific">Marinobacter pelagius</name>
    <dbReference type="NCBI Taxonomy" id="379482"/>
    <lineage>
        <taxon>Bacteria</taxon>
        <taxon>Pseudomonadati</taxon>
        <taxon>Pseudomonadota</taxon>
        <taxon>Gammaproteobacteria</taxon>
        <taxon>Pseudomonadales</taxon>
        <taxon>Marinobacteraceae</taxon>
        <taxon>Marinobacter</taxon>
    </lineage>
</organism>
<protein>
    <recommendedName>
        <fullName evidence="3">DUF2237 domain-containing protein</fullName>
    </recommendedName>
</protein>
<evidence type="ECO:0000313" key="1">
    <source>
        <dbReference type="EMBL" id="SFM59355.1"/>
    </source>
</evidence>